<accession>A0A0D7B9S3</accession>
<dbReference type="AlphaFoldDB" id="A0A0D7B9S3"/>
<reference evidence="2 3" key="1">
    <citation type="journal article" date="2015" name="Fungal Genet. Biol.">
        <title>Evolution of novel wood decay mechanisms in Agaricales revealed by the genome sequences of Fistulina hepatica and Cylindrobasidium torrendii.</title>
        <authorList>
            <person name="Floudas D."/>
            <person name="Held B.W."/>
            <person name="Riley R."/>
            <person name="Nagy L.G."/>
            <person name="Koehler G."/>
            <person name="Ransdell A.S."/>
            <person name="Younus H."/>
            <person name="Chow J."/>
            <person name="Chiniquy J."/>
            <person name="Lipzen A."/>
            <person name="Tritt A."/>
            <person name="Sun H."/>
            <person name="Haridas S."/>
            <person name="LaButti K."/>
            <person name="Ohm R.A."/>
            <person name="Kues U."/>
            <person name="Blanchette R.A."/>
            <person name="Grigoriev I.V."/>
            <person name="Minto R.E."/>
            <person name="Hibbett D.S."/>
        </authorList>
    </citation>
    <scope>NUCLEOTIDE SEQUENCE [LARGE SCALE GENOMIC DNA]</scope>
    <source>
        <strain evidence="2 3">FP15055 ss-10</strain>
    </source>
</reference>
<sequence length="127" mass="14594">MVKSDSYVLQLHRKELALTDDYTPQLKSAIHELEDEIDTLERQIPVFEAILNNLQRAIAASKRSLALRCAVLSPIHRLPNELLVVIFQHCIPPDNDNRASLGDDVRWILLRVCRSWRSVLEGTPTLW</sequence>
<gene>
    <name evidence="2" type="ORF">CYLTODRAFT_354063</name>
</gene>
<protein>
    <submittedName>
        <fullName evidence="2">Uncharacterized protein</fullName>
    </submittedName>
</protein>
<dbReference type="Proteomes" id="UP000054007">
    <property type="component" value="Unassembled WGS sequence"/>
</dbReference>
<evidence type="ECO:0000313" key="3">
    <source>
        <dbReference type="Proteomes" id="UP000054007"/>
    </source>
</evidence>
<evidence type="ECO:0000313" key="2">
    <source>
        <dbReference type="EMBL" id="KIY66990.1"/>
    </source>
</evidence>
<dbReference type="Gene3D" id="1.20.1280.50">
    <property type="match status" value="1"/>
</dbReference>
<organism evidence="2 3">
    <name type="scientific">Cylindrobasidium torrendii FP15055 ss-10</name>
    <dbReference type="NCBI Taxonomy" id="1314674"/>
    <lineage>
        <taxon>Eukaryota</taxon>
        <taxon>Fungi</taxon>
        <taxon>Dikarya</taxon>
        <taxon>Basidiomycota</taxon>
        <taxon>Agaricomycotina</taxon>
        <taxon>Agaricomycetes</taxon>
        <taxon>Agaricomycetidae</taxon>
        <taxon>Agaricales</taxon>
        <taxon>Marasmiineae</taxon>
        <taxon>Physalacriaceae</taxon>
        <taxon>Cylindrobasidium</taxon>
    </lineage>
</organism>
<proteinExistence type="predicted"/>
<feature type="coiled-coil region" evidence="1">
    <location>
        <begin position="23"/>
        <end position="57"/>
    </location>
</feature>
<name>A0A0D7B9S3_9AGAR</name>
<dbReference type="EMBL" id="KN880538">
    <property type="protein sequence ID" value="KIY66990.1"/>
    <property type="molecule type" value="Genomic_DNA"/>
</dbReference>
<keyword evidence="1" id="KW-0175">Coiled coil</keyword>
<feature type="non-terminal residue" evidence="2">
    <location>
        <position position="127"/>
    </location>
</feature>
<evidence type="ECO:0000256" key="1">
    <source>
        <dbReference type="SAM" id="Coils"/>
    </source>
</evidence>
<dbReference type="OrthoDB" id="3266451at2759"/>
<keyword evidence="3" id="KW-1185">Reference proteome</keyword>
<dbReference type="STRING" id="1314674.A0A0D7B9S3"/>